<evidence type="ECO:0000313" key="3">
    <source>
        <dbReference type="EMBL" id="HDX32529.1"/>
    </source>
</evidence>
<dbReference type="PRINTS" id="PR01217">
    <property type="entry name" value="PRICHEXTENSN"/>
</dbReference>
<keyword evidence="2" id="KW-1133">Transmembrane helix</keyword>
<dbReference type="Gene3D" id="2.120.10.30">
    <property type="entry name" value="TolB, C-terminal domain"/>
    <property type="match status" value="2"/>
</dbReference>
<dbReference type="Pfam" id="PF07676">
    <property type="entry name" value="PD40"/>
    <property type="match status" value="2"/>
</dbReference>
<dbReference type="SUPFAM" id="SSF69304">
    <property type="entry name" value="Tricorn protease N-terminal domain"/>
    <property type="match status" value="1"/>
</dbReference>
<dbReference type="InterPro" id="IPR011659">
    <property type="entry name" value="WD40"/>
</dbReference>
<accession>A0A7C1K0U6</accession>
<evidence type="ECO:0000256" key="1">
    <source>
        <dbReference type="ARBA" id="ARBA00009820"/>
    </source>
</evidence>
<name>A0A7C1K0U6_9CHLR</name>
<dbReference type="AlphaFoldDB" id="A0A7C1K0U6"/>
<dbReference type="PANTHER" id="PTHR36842">
    <property type="entry name" value="PROTEIN TOLB HOMOLOG"/>
    <property type="match status" value="1"/>
</dbReference>
<keyword evidence="2" id="KW-0812">Transmembrane</keyword>
<comment type="similarity">
    <text evidence="1">Belongs to the TolB family.</text>
</comment>
<dbReference type="EMBL" id="DSMG01000139">
    <property type="protein sequence ID" value="HDX32529.1"/>
    <property type="molecule type" value="Genomic_DNA"/>
</dbReference>
<proteinExistence type="inferred from homology"/>
<organism evidence="3">
    <name type="scientific">Caldilinea aerophila</name>
    <dbReference type="NCBI Taxonomy" id="133453"/>
    <lineage>
        <taxon>Bacteria</taxon>
        <taxon>Bacillati</taxon>
        <taxon>Chloroflexota</taxon>
        <taxon>Caldilineae</taxon>
        <taxon>Caldilineales</taxon>
        <taxon>Caldilineaceae</taxon>
        <taxon>Caldilinea</taxon>
    </lineage>
</organism>
<protein>
    <recommendedName>
        <fullName evidence="4">DUF5050 domain-containing protein</fullName>
    </recommendedName>
</protein>
<sequence length="758" mass="80788">MSDAHVRCPYYLATKQDGGRRIEIATKRPRRRAGGALVFAMILGIVAVAAGALFVANGSFGILLPRPTPPAEVALAATATATSTATALSTATATSTPTITPSPITREDTPTIAPTATSPALLLPTPTPALVAVADIATPAAATTSEIQRIVLTPPSGGVGWWDSSESVQVGLNDSFLYAGVFGDRSLLSAVRFNLGRIPRGAPILSGELQLNGLSDERLNPEVDGIWRVQLIPENELATLIGANFMMVYSAAAPITLRELRTQDLGRDRLNTWTLEPETLRWLEQQRLNGAESIIVRITASTNGTGDTLFAWDSGYGQKTAGVAPALVLEVGPPPATPPPLPTVEYLVATFTPVPENVLTAVALQQTATAVAATTGTYTPVPPFVTPTPYPENLATVQAAARLAGLPAVVVETPTPANAATATAYAEYATAVALTTGTFTPVPTEYVTPFVVPPSPPAENVATVVARIVAATATAKAGGPTFTPLPYNAVIGEYVIATPTPQNVATAAALALAATAEAETYGPPPPTPFHWIIITPTPVPLPTATPTTPPLILERDFTPTPPPTPTEVIPDTLPDAFKNLIFFQRGSGPGAQIWVLNPTTGETGLITRDWIYPLARKTLTLSPDGQQEVFVRRDANGVAQLHVRNVNSERSRQITAFTRDSYDPAWSPTGEWIAFVSSNPGNDEIYRVTPDGSIVERLTYNNWEWDKHPTWSPDGQQIVFFSNREVGRTQLWIMNADGSNQRRLLVSEFDDMYPVWTR</sequence>
<reference evidence="3" key="1">
    <citation type="journal article" date="2020" name="mSystems">
        <title>Genome- and Community-Level Interaction Insights into Carbon Utilization and Element Cycling Functions of Hydrothermarchaeota in Hydrothermal Sediment.</title>
        <authorList>
            <person name="Zhou Z."/>
            <person name="Liu Y."/>
            <person name="Xu W."/>
            <person name="Pan J."/>
            <person name="Luo Z.H."/>
            <person name="Li M."/>
        </authorList>
    </citation>
    <scope>NUCLEOTIDE SEQUENCE [LARGE SCALE GENOMIC DNA]</scope>
    <source>
        <strain evidence="3">SpSt-289</strain>
    </source>
</reference>
<evidence type="ECO:0000256" key="2">
    <source>
        <dbReference type="SAM" id="Phobius"/>
    </source>
</evidence>
<keyword evidence="2" id="KW-0472">Membrane</keyword>
<evidence type="ECO:0008006" key="4">
    <source>
        <dbReference type="Google" id="ProtNLM"/>
    </source>
</evidence>
<gene>
    <name evidence="3" type="ORF">ENQ20_13730</name>
</gene>
<dbReference type="InterPro" id="IPR011042">
    <property type="entry name" value="6-blade_b-propeller_TolB-like"/>
</dbReference>
<dbReference type="PANTHER" id="PTHR36842:SF1">
    <property type="entry name" value="PROTEIN TOLB"/>
    <property type="match status" value="1"/>
</dbReference>
<feature type="transmembrane region" description="Helical" evidence="2">
    <location>
        <begin position="36"/>
        <end position="56"/>
    </location>
</feature>
<comment type="caution">
    <text evidence="3">The sequence shown here is derived from an EMBL/GenBank/DDBJ whole genome shotgun (WGS) entry which is preliminary data.</text>
</comment>